<reference evidence="3" key="1">
    <citation type="journal article" date="2019" name="Curr. Biol.">
        <title>Genome Sequence of Striga asiatica Provides Insight into the Evolution of Plant Parasitism.</title>
        <authorList>
            <person name="Yoshida S."/>
            <person name="Kim S."/>
            <person name="Wafula E.K."/>
            <person name="Tanskanen J."/>
            <person name="Kim Y.M."/>
            <person name="Honaas L."/>
            <person name="Yang Z."/>
            <person name="Spallek T."/>
            <person name="Conn C.E."/>
            <person name="Ichihashi Y."/>
            <person name="Cheong K."/>
            <person name="Cui S."/>
            <person name="Der J.P."/>
            <person name="Gundlach H."/>
            <person name="Jiao Y."/>
            <person name="Hori C."/>
            <person name="Ishida J.K."/>
            <person name="Kasahara H."/>
            <person name="Kiba T."/>
            <person name="Kim M.S."/>
            <person name="Koo N."/>
            <person name="Laohavisit A."/>
            <person name="Lee Y.H."/>
            <person name="Lumba S."/>
            <person name="McCourt P."/>
            <person name="Mortimer J.C."/>
            <person name="Mutuku J.M."/>
            <person name="Nomura T."/>
            <person name="Sasaki-Sekimoto Y."/>
            <person name="Seto Y."/>
            <person name="Wang Y."/>
            <person name="Wakatake T."/>
            <person name="Sakakibara H."/>
            <person name="Demura T."/>
            <person name="Yamaguchi S."/>
            <person name="Yoneyama K."/>
            <person name="Manabe R.I."/>
            <person name="Nelson D.C."/>
            <person name="Schulman A.H."/>
            <person name="Timko M.P."/>
            <person name="dePamphilis C.W."/>
            <person name="Choi D."/>
            <person name="Shirasu K."/>
        </authorList>
    </citation>
    <scope>NUCLEOTIDE SEQUENCE [LARGE SCALE GENOMIC DNA]</scope>
    <source>
        <strain evidence="3">cv. UVA1</strain>
    </source>
</reference>
<proteinExistence type="predicted"/>
<accession>A0A5A7QLB1</accession>
<dbReference type="AlphaFoldDB" id="A0A5A7QLB1"/>
<name>A0A5A7QLB1_STRAF</name>
<protein>
    <submittedName>
        <fullName evidence="2">High frequency lysogenization protein Hfl D homolog</fullName>
    </submittedName>
</protein>
<keyword evidence="3" id="KW-1185">Reference proteome</keyword>
<gene>
    <name evidence="2" type="ORF">STAS_23205</name>
</gene>
<dbReference type="EMBL" id="BKCP01007416">
    <property type="protein sequence ID" value="GER46183.1"/>
    <property type="molecule type" value="Genomic_DNA"/>
</dbReference>
<feature type="region of interest" description="Disordered" evidence="1">
    <location>
        <begin position="47"/>
        <end position="108"/>
    </location>
</feature>
<comment type="caution">
    <text evidence="2">The sequence shown here is derived from an EMBL/GenBank/DDBJ whole genome shotgun (WGS) entry which is preliminary data.</text>
</comment>
<organism evidence="2 3">
    <name type="scientific">Striga asiatica</name>
    <name type="common">Asiatic witchweed</name>
    <name type="synonym">Buchnera asiatica</name>
    <dbReference type="NCBI Taxonomy" id="4170"/>
    <lineage>
        <taxon>Eukaryota</taxon>
        <taxon>Viridiplantae</taxon>
        <taxon>Streptophyta</taxon>
        <taxon>Embryophyta</taxon>
        <taxon>Tracheophyta</taxon>
        <taxon>Spermatophyta</taxon>
        <taxon>Magnoliopsida</taxon>
        <taxon>eudicotyledons</taxon>
        <taxon>Gunneridae</taxon>
        <taxon>Pentapetalae</taxon>
        <taxon>asterids</taxon>
        <taxon>lamiids</taxon>
        <taxon>Lamiales</taxon>
        <taxon>Orobanchaceae</taxon>
        <taxon>Buchnereae</taxon>
        <taxon>Striga</taxon>
    </lineage>
</organism>
<evidence type="ECO:0000313" key="3">
    <source>
        <dbReference type="Proteomes" id="UP000325081"/>
    </source>
</evidence>
<sequence length="152" mass="16570">MATMEEVFHCRWGPRSVCSEIIDTKNSTMAIDLWSVVNYITDRPLARPKRHQEQEQLAGFPDVPTRNPARAANVSQVLSARGPEVQPANSTQALQRPRPNSAAQSPCWAAQRRAHSPISWQLQRRFSLLLSCGGSGRIGPSAGAALGLSRGA</sequence>
<evidence type="ECO:0000256" key="1">
    <source>
        <dbReference type="SAM" id="MobiDB-lite"/>
    </source>
</evidence>
<evidence type="ECO:0000313" key="2">
    <source>
        <dbReference type="EMBL" id="GER46183.1"/>
    </source>
</evidence>
<dbReference type="Proteomes" id="UP000325081">
    <property type="component" value="Unassembled WGS sequence"/>
</dbReference>